<gene>
    <name evidence="1" type="ORF">MKP09_15005</name>
</gene>
<name>A0ABS9SLF8_9BACT</name>
<proteinExistence type="predicted"/>
<comment type="caution">
    <text evidence="1">The sequence shown here is derived from an EMBL/GenBank/DDBJ whole genome shotgun (WGS) entry which is preliminary data.</text>
</comment>
<keyword evidence="2" id="KW-1185">Reference proteome</keyword>
<reference evidence="1 2" key="1">
    <citation type="submission" date="2022-02" db="EMBL/GenBank/DDBJ databases">
        <authorList>
            <person name="Min J."/>
        </authorList>
    </citation>
    <scope>NUCLEOTIDE SEQUENCE [LARGE SCALE GENOMIC DNA]</scope>
    <source>
        <strain evidence="1 2">GR10-1</strain>
    </source>
</reference>
<protein>
    <recommendedName>
        <fullName evidence="3">Alpha-galactosidase</fullName>
    </recommendedName>
</protein>
<dbReference type="EMBL" id="JAKWBL010000003">
    <property type="protein sequence ID" value="MCH5599121.1"/>
    <property type="molecule type" value="Genomic_DNA"/>
</dbReference>
<dbReference type="Proteomes" id="UP001202248">
    <property type="component" value="Unassembled WGS sequence"/>
</dbReference>
<dbReference type="InterPro" id="IPR013785">
    <property type="entry name" value="Aldolase_TIM"/>
</dbReference>
<dbReference type="RefSeq" id="WP_240830799.1">
    <property type="nucleotide sequence ID" value="NZ_JAKWBL010000003.1"/>
</dbReference>
<accession>A0ABS9SLF8</accession>
<dbReference type="Gene3D" id="3.20.20.70">
    <property type="entry name" value="Aldolase class I"/>
    <property type="match status" value="1"/>
</dbReference>
<dbReference type="SUPFAM" id="SSF51445">
    <property type="entry name" value="(Trans)glycosidases"/>
    <property type="match status" value="1"/>
</dbReference>
<sequence>MHDIVSRRFIDSIGEGQKISFVHSNKNASIQMRQTVSVYKGQHYFLVSLDAWSKTGGDMEVNYISPITVYSANGASCFVKGENPRILDVPFDNDNWTKVLTAEWIPGKLQQGTGYNFTSLYDLNNLSGLVIGAVTHDFWKTGIHYTLSGKKGVVDSLAVFGGAATSDDKSLPAEYGGNDGTHDMVSHGAMKGKSVYSPKIFVCGSENRNDAFKAYGIVNRKLNGYLDWKDSAPFYWNSFGVEGVLGYEGRMMPEGVLKISDELASLRNFSHNKKVYLSIDSYDQGIYNKEVLKSIQEHCVKNNQELGFYFIPFAVWTWKSSVEKDKLQYTDSFIRDVTLKDNNGKTIVYKDGEFGAFPLDPTHPATRERIIGELQKAKAIGAKFLKIDFLTAGALESSIRFDKKIQSGLQGYNFGMKMLKGLIDSVLGPDVFITQAISPTFPNQYAHTRFLSTDVYSHLRNDQKGFPHYGSTASSMISSSHLGWMQGTLWPFTNMDISVMKNFQKNNDISEQDVKVRLITMIIMGSVLGDGSDFRNRVAKERALHFLNNKYLSEYFNNPKAFIPLKVADGLDEDQQLAFYLPGDTVYASLVNFSNDGSFHYRFQKDKLQLYDEAYNIYDFFSNKK</sequence>
<organism evidence="1 2">
    <name type="scientific">Niabella ginsengisoli</name>
    <dbReference type="NCBI Taxonomy" id="522298"/>
    <lineage>
        <taxon>Bacteria</taxon>
        <taxon>Pseudomonadati</taxon>
        <taxon>Bacteroidota</taxon>
        <taxon>Chitinophagia</taxon>
        <taxon>Chitinophagales</taxon>
        <taxon>Chitinophagaceae</taxon>
        <taxon>Niabella</taxon>
    </lineage>
</organism>
<evidence type="ECO:0000313" key="2">
    <source>
        <dbReference type="Proteomes" id="UP001202248"/>
    </source>
</evidence>
<evidence type="ECO:0008006" key="3">
    <source>
        <dbReference type="Google" id="ProtNLM"/>
    </source>
</evidence>
<dbReference type="InterPro" id="IPR017853">
    <property type="entry name" value="GH"/>
</dbReference>
<evidence type="ECO:0000313" key="1">
    <source>
        <dbReference type="EMBL" id="MCH5599121.1"/>
    </source>
</evidence>